<dbReference type="GO" id="GO:0051726">
    <property type="term" value="P:regulation of cell cycle"/>
    <property type="evidence" value="ECO:0007669"/>
    <property type="project" value="TreeGrafter"/>
</dbReference>
<feature type="coiled-coil region" evidence="1">
    <location>
        <begin position="797"/>
        <end position="856"/>
    </location>
</feature>
<evidence type="ECO:0000313" key="3">
    <source>
        <dbReference type="EMBL" id="ODV80701.1"/>
    </source>
</evidence>
<evidence type="ECO:0000313" key="4">
    <source>
        <dbReference type="Proteomes" id="UP000094285"/>
    </source>
</evidence>
<name>A0A1E4SMF8_9ASCO</name>
<keyword evidence="1" id="KW-0175">Coiled coil</keyword>
<feature type="region of interest" description="Disordered" evidence="2">
    <location>
        <begin position="869"/>
        <end position="901"/>
    </location>
</feature>
<evidence type="ECO:0000256" key="1">
    <source>
        <dbReference type="SAM" id="Coils"/>
    </source>
</evidence>
<proteinExistence type="predicted"/>
<feature type="region of interest" description="Disordered" evidence="2">
    <location>
        <begin position="691"/>
        <end position="712"/>
    </location>
</feature>
<dbReference type="Proteomes" id="UP000094285">
    <property type="component" value="Unassembled WGS sequence"/>
</dbReference>
<dbReference type="GO" id="GO:0032007">
    <property type="term" value="P:negative regulation of TOR signaling"/>
    <property type="evidence" value="ECO:0007669"/>
    <property type="project" value="TreeGrafter"/>
</dbReference>
<dbReference type="PANTHER" id="PTHR15154">
    <property type="entry name" value="HAMARTIN"/>
    <property type="match status" value="1"/>
</dbReference>
<dbReference type="EMBL" id="KV453910">
    <property type="protein sequence ID" value="ODV80701.1"/>
    <property type="molecule type" value="Genomic_DNA"/>
</dbReference>
<dbReference type="PANTHER" id="PTHR15154:SF2">
    <property type="entry name" value="HAMARTIN"/>
    <property type="match status" value="1"/>
</dbReference>
<reference evidence="4" key="1">
    <citation type="submission" date="2016-05" db="EMBL/GenBank/DDBJ databases">
        <title>Comparative genomics of biotechnologically important yeasts.</title>
        <authorList>
            <consortium name="DOE Joint Genome Institute"/>
            <person name="Riley R."/>
            <person name="Haridas S."/>
            <person name="Wolfe K.H."/>
            <person name="Lopes M.R."/>
            <person name="Hittinger C.T."/>
            <person name="Goker M."/>
            <person name="Salamov A."/>
            <person name="Wisecaver J."/>
            <person name="Long T.M."/>
            <person name="Aerts A.L."/>
            <person name="Barry K."/>
            <person name="Choi C."/>
            <person name="Clum A."/>
            <person name="Coughlan A.Y."/>
            <person name="Deshpande S."/>
            <person name="Douglass A.P."/>
            <person name="Hanson S.J."/>
            <person name="Klenk H.-P."/>
            <person name="Labutti K."/>
            <person name="Lapidus A."/>
            <person name="Lindquist E."/>
            <person name="Lipzen A."/>
            <person name="Meier-Kolthoff J.P."/>
            <person name="Ohm R.A."/>
            <person name="Otillar R.P."/>
            <person name="Pangilinan J."/>
            <person name="Peng Y."/>
            <person name="Rokas A."/>
            <person name="Rosa C.A."/>
            <person name="Scheuner C."/>
            <person name="Sibirny A.A."/>
            <person name="Slot J.C."/>
            <person name="Stielow J.B."/>
            <person name="Sun H."/>
            <person name="Kurtzman C.P."/>
            <person name="Blackwell M."/>
            <person name="Grigoriev I.V."/>
            <person name="Jeffries T.W."/>
        </authorList>
    </citation>
    <scope>NUCLEOTIDE SEQUENCE [LARGE SCALE GENOMIC DNA]</scope>
    <source>
        <strain evidence="4">NRRL Y-17324</strain>
    </source>
</reference>
<dbReference type="STRING" id="984487.A0A1E4SMF8"/>
<dbReference type="AlphaFoldDB" id="A0A1E4SMF8"/>
<evidence type="ECO:0000256" key="2">
    <source>
        <dbReference type="SAM" id="MobiDB-lite"/>
    </source>
</evidence>
<keyword evidence="4" id="KW-1185">Reference proteome</keyword>
<dbReference type="InterPro" id="IPR007483">
    <property type="entry name" value="Hamartin"/>
</dbReference>
<sequence>MSGSSRSLIKALDSVFIEWNDDEPPSQLLAATSEVIRCFHSKHNTLHILKQSTSINDELFRIYNTYIKPDPRLSKESVFLVILRQLLCVLTRKEVHLWLKTYLKPAIDSAGYDLGFVAKARDFIRSVLTDTAETADPERRDYIANIEQSVGEILLEVYLGINEQARVDWLRLEVQEHEKMTQVHQERIRYIKHNSMVLIEEYGQKKPLNYLNLLNKHFVVPKERFETSVLISSFVASLKGGLGDVSSTPLLGSLIKCLLYDFNHKILRVTLSILTMIMPQLTEYTQLWPDLCVVMIRMLAWDDLDPKNAKQLEMIKEYILKINDKWGILNEDSNSIDFHFTGLLQFRKTIDYSPFGTLLYGLFPFNLKKLARAPLKFCQELKYNVIDSTYLEVMGLTSKLFENTVRSKLKKLLMEFRVHPKFVEFETEKENEAQDPFKWIRDAHSDSKSGTLLPEEISIACFNLHPDLMVDISDTILHSLSSKSMNQTRPLNNFGGSFETVGRTSNNSQQEFNHISRKLSIGSPVYFNVKDSLSSKVLMQQSFQNLSRKMSIIPTNMVIDAPVHEEGSEIKFKDTMFNEGVQDSKDRNESFLSDSDKVYYSESDFPQRKFSADYHHHEGPTIERNQLKSDPLGDLMSTHETLFGPKSKGTSIVVPTQKLDEPDFGGKKSTSFLGDRFKNDLFYSKHISSPTTSLETAPAHKGSMVSSGGSTLSNSETIAGLNGSSFGDKGTGTALEFYQRELLLVKNEYEFASFMKHMNKFRYIKLKLQMSNTTKNATGEHTTSADKSIEDDMYLTLDYLKELTVELKNENTNMKQELIGKLEKLREENELLKQQLNNLHNDKQESDEQLVKVLDEISQKDYELGQMRIKISEMESQKQSDTRNSPQELEREQIEDPLPNTELAAEDEKMYKLNTEIGILRETNHKMTLELEQSREDYLAMTKNYEKKLAASKLELNENINSFTSQYEKKIQELSTTLLKYETLLDEKNARLIQVLSSKPISIPSTPDHYRSSSGGKIPMRSSRMSTSDSEVGFDNKTRSNSSLDGIPHAPTHQLQFPPSFAPPAAGKSTTVTSNVQPVPIIRGRGGYQKRSKKLM</sequence>
<organism evidence="3 4">
    <name type="scientific">Suhomyces tanzawaensis NRRL Y-17324</name>
    <dbReference type="NCBI Taxonomy" id="984487"/>
    <lineage>
        <taxon>Eukaryota</taxon>
        <taxon>Fungi</taxon>
        <taxon>Dikarya</taxon>
        <taxon>Ascomycota</taxon>
        <taxon>Saccharomycotina</taxon>
        <taxon>Pichiomycetes</taxon>
        <taxon>Debaryomycetaceae</taxon>
        <taxon>Suhomyces</taxon>
    </lineage>
</organism>
<gene>
    <name evidence="3" type="ORF">CANTADRAFT_169802</name>
</gene>
<feature type="compositionally biased region" description="Polar residues" evidence="2">
    <location>
        <begin position="1068"/>
        <end position="1077"/>
    </location>
</feature>
<feature type="region of interest" description="Disordered" evidence="2">
    <location>
        <begin position="1004"/>
        <end position="1096"/>
    </location>
</feature>
<dbReference type="RefSeq" id="XP_020065823.1">
    <property type="nucleotide sequence ID" value="XM_020206351.1"/>
</dbReference>
<accession>A0A1E4SMF8</accession>
<protein>
    <submittedName>
        <fullName evidence="3">Uncharacterized protein</fullName>
    </submittedName>
</protein>
<feature type="compositionally biased region" description="Basic and acidic residues" evidence="2">
    <location>
        <begin position="870"/>
        <end position="881"/>
    </location>
</feature>
<dbReference type="OrthoDB" id="6022054at2759"/>
<dbReference type="GeneID" id="30980488"/>
<dbReference type="GO" id="GO:0033596">
    <property type="term" value="C:TSC1-TSC2 complex"/>
    <property type="evidence" value="ECO:0007669"/>
    <property type="project" value="TreeGrafter"/>
</dbReference>